<evidence type="ECO:0000313" key="3">
    <source>
        <dbReference type="Proteomes" id="UP000197097"/>
    </source>
</evidence>
<comment type="caution">
    <text evidence="2">The sequence shown here is derived from an EMBL/GenBank/DDBJ whole genome shotgun (WGS) entry which is preliminary data.</text>
</comment>
<accession>A0A246K4H4</accession>
<feature type="compositionally biased region" description="Basic and acidic residues" evidence="1">
    <location>
        <begin position="11"/>
        <end position="24"/>
    </location>
</feature>
<feature type="compositionally biased region" description="Acidic residues" evidence="1">
    <location>
        <begin position="1"/>
        <end position="10"/>
    </location>
</feature>
<evidence type="ECO:0000256" key="1">
    <source>
        <dbReference type="SAM" id="MobiDB-lite"/>
    </source>
</evidence>
<dbReference type="Proteomes" id="UP000197097">
    <property type="component" value="Unassembled WGS sequence"/>
</dbReference>
<proteinExistence type="predicted"/>
<sequence length="66" mass="7333">MAAWEQEVEAYEERRNQPKVDRSNEPPVEIGGVLIPANIVPDFQDVPLDQEHAEAAANIKCGKVYG</sequence>
<dbReference type="EMBL" id="NISJ01000001">
    <property type="protein sequence ID" value="OWR00877.1"/>
    <property type="molecule type" value="Genomic_DNA"/>
</dbReference>
<evidence type="ECO:0000313" key="2">
    <source>
        <dbReference type="EMBL" id="OWR00877.1"/>
    </source>
</evidence>
<dbReference type="AlphaFoldDB" id="A0A246K4H4"/>
<reference evidence="2 3" key="1">
    <citation type="journal article" date="2002" name="Int. J. Syst. Evol. Microbiol.">
        <title>Sphingopyxis witflariensis sp. nov., isolated from activated sludge.</title>
        <authorList>
            <person name="Kampfer P."/>
            <person name="Witzenberger R."/>
            <person name="Denner E.B."/>
            <person name="Busse H.J."/>
            <person name="Neef A."/>
        </authorList>
    </citation>
    <scope>NUCLEOTIDE SEQUENCE [LARGE SCALE GENOMIC DNA]</scope>
    <source>
        <strain evidence="2 3">DSM 14551</strain>
    </source>
</reference>
<protein>
    <submittedName>
        <fullName evidence="2">Uncharacterized protein</fullName>
    </submittedName>
</protein>
<keyword evidence="3" id="KW-1185">Reference proteome</keyword>
<feature type="region of interest" description="Disordered" evidence="1">
    <location>
        <begin position="1"/>
        <end position="27"/>
    </location>
</feature>
<gene>
    <name evidence="2" type="ORF">CDQ91_00035</name>
</gene>
<organism evidence="2 3">
    <name type="scientific">Sphingopyxis witflariensis</name>
    <dbReference type="NCBI Taxonomy" id="173675"/>
    <lineage>
        <taxon>Bacteria</taxon>
        <taxon>Pseudomonadati</taxon>
        <taxon>Pseudomonadota</taxon>
        <taxon>Alphaproteobacteria</taxon>
        <taxon>Sphingomonadales</taxon>
        <taxon>Sphingomonadaceae</taxon>
        <taxon>Sphingopyxis</taxon>
    </lineage>
</organism>
<name>A0A246K4H4_9SPHN</name>